<organism evidence="3 4">
    <name type="scientific">Amanita muscaria (strain Koide BX008)</name>
    <dbReference type="NCBI Taxonomy" id="946122"/>
    <lineage>
        <taxon>Eukaryota</taxon>
        <taxon>Fungi</taxon>
        <taxon>Dikarya</taxon>
        <taxon>Basidiomycota</taxon>
        <taxon>Agaricomycotina</taxon>
        <taxon>Agaricomycetes</taxon>
        <taxon>Agaricomycetidae</taxon>
        <taxon>Agaricales</taxon>
        <taxon>Pluteineae</taxon>
        <taxon>Amanitaceae</taxon>
        <taxon>Amanita</taxon>
    </lineage>
</organism>
<evidence type="ECO:0000259" key="2">
    <source>
        <dbReference type="Pfam" id="PF01425"/>
    </source>
</evidence>
<feature type="chain" id="PRO_5002156002" description="Amidase domain-containing protein" evidence="1">
    <location>
        <begin position="25"/>
        <end position="553"/>
    </location>
</feature>
<dbReference type="STRING" id="946122.A0A0C2TA42"/>
<dbReference type="InterPro" id="IPR036928">
    <property type="entry name" value="AS_sf"/>
</dbReference>
<dbReference type="EMBL" id="KN818258">
    <property type="protein sequence ID" value="KIL63529.1"/>
    <property type="molecule type" value="Genomic_DNA"/>
</dbReference>
<gene>
    <name evidence="3" type="ORF">M378DRAFT_186989</name>
</gene>
<evidence type="ECO:0000313" key="4">
    <source>
        <dbReference type="Proteomes" id="UP000054549"/>
    </source>
</evidence>
<sequence length="553" mass="58494">MAGKFCSILLAAVAVLSHCELLNAAQSSKFPDLFSATIEDLQDGLSHGYFTSVDLVKAYFARIEEVNLQGPALHAVIETNPSALAAAQQADDLRKKGKTQGSLHGIPIIVKDNVATRVEDGMNTTAGSYALLGSVVPGDATIAMKLRDAGAIFLGKASLSEWANYRGNYDANGWSGRGGQALSAFYPQGDACGSSTGSGITTSIGLTPVAIGTETDGSIVCPSNRNNLVGIKPTVGLTSRHLVIPISQNQDTVGPMAKTVADAATILSVIAGPDPQDSFTLAQPSPVPDYTKHLLKHALKGARIGVLRRVYADAAAGGYPDYIVQEFNKTIETVLKPLGAVIVDPADLADIDEIVNSNNETIVLSYDFKYGVNEYLAGLKEIPTGATNLSGLIQFNIDHPDLEFPPGRTDQETFLAAENTTNLNDPVYITALNADHDLGRTRGIDATLQKYNLDALIAPSEGFTTGPSAIAGYPIVTVPLGFLPQNTSVTSRPYGLPLYPAPNIPFGLSFVGTKFSEARLIELAYSYEQATHTQLQGKPYVIPKTQLADVVGS</sequence>
<dbReference type="InterPro" id="IPR023631">
    <property type="entry name" value="Amidase_dom"/>
</dbReference>
<dbReference type="AlphaFoldDB" id="A0A0C2TA42"/>
<keyword evidence="4" id="KW-1185">Reference proteome</keyword>
<keyword evidence="1" id="KW-0732">Signal</keyword>
<reference evidence="3 4" key="1">
    <citation type="submission" date="2014-04" db="EMBL/GenBank/DDBJ databases">
        <title>Evolutionary Origins and Diversification of the Mycorrhizal Mutualists.</title>
        <authorList>
            <consortium name="DOE Joint Genome Institute"/>
            <consortium name="Mycorrhizal Genomics Consortium"/>
            <person name="Kohler A."/>
            <person name="Kuo A."/>
            <person name="Nagy L.G."/>
            <person name="Floudas D."/>
            <person name="Copeland A."/>
            <person name="Barry K.W."/>
            <person name="Cichocki N."/>
            <person name="Veneault-Fourrey C."/>
            <person name="LaButti K."/>
            <person name="Lindquist E.A."/>
            <person name="Lipzen A."/>
            <person name="Lundell T."/>
            <person name="Morin E."/>
            <person name="Murat C."/>
            <person name="Riley R."/>
            <person name="Ohm R."/>
            <person name="Sun H."/>
            <person name="Tunlid A."/>
            <person name="Henrissat B."/>
            <person name="Grigoriev I.V."/>
            <person name="Hibbett D.S."/>
            <person name="Martin F."/>
        </authorList>
    </citation>
    <scope>NUCLEOTIDE SEQUENCE [LARGE SCALE GENOMIC DNA]</scope>
    <source>
        <strain evidence="3 4">Koide BX008</strain>
    </source>
</reference>
<dbReference type="PANTHER" id="PTHR42678:SF34">
    <property type="entry name" value="OS04G0183300 PROTEIN"/>
    <property type="match status" value="1"/>
</dbReference>
<dbReference type="SUPFAM" id="SSF75304">
    <property type="entry name" value="Amidase signature (AS) enzymes"/>
    <property type="match status" value="1"/>
</dbReference>
<dbReference type="InParanoid" id="A0A0C2TA42"/>
<feature type="signal peptide" evidence="1">
    <location>
        <begin position="1"/>
        <end position="24"/>
    </location>
</feature>
<dbReference type="PANTHER" id="PTHR42678">
    <property type="entry name" value="AMIDASE"/>
    <property type="match status" value="1"/>
</dbReference>
<proteinExistence type="predicted"/>
<dbReference type="HOGENOM" id="CLU_009600_14_1_1"/>
<dbReference type="OrthoDB" id="566138at2759"/>
<dbReference type="Proteomes" id="UP000054549">
    <property type="component" value="Unassembled WGS sequence"/>
</dbReference>
<accession>A0A0C2TA42</accession>
<name>A0A0C2TA42_AMAMK</name>
<evidence type="ECO:0000313" key="3">
    <source>
        <dbReference type="EMBL" id="KIL63529.1"/>
    </source>
</evidence>
<protein>
    <recommendedName>
        <fullName evidence="2">Amidase domain-containing protein</fullName>
    </recommendedName>
</protein>
<dbReference type="Gene3D" id="3.90.1300.10">
    <property type="entry name" value="Amidase signature (AS) domain"/>
    <property type="match status" value="1"/>
</dbReference>
<evidence type="ECO:0000256" key="1">
    <source>
        <dbReference type="SAM" id="SignalP"/>
    </source>
</evidence>
<dbReference type="Pfam" id="PF01425">
    <property type="entry name" value="Amidase"/>
    <property type="match status" value="1"/>
</dbReference>
<dbReference type="FunCoup" id="A0A0C2TA42">
    <property type="interactions" value="194"/>
</dbReference>
<feature type="domain" description="Amidase" evidence="2">
    <location>
        <begin position="54"/>
        <end position="520"/>
    </location>
</feature>